<dbReference type="OrthoDB" id="5976811at2759"/>
<organism evidence="2 3">
    <name type="scientific">Hyalella azteca</name>
    <name type="common">Amphipod</name>
    <dbReference type="NCBI Taxonomy" id="294128"/>
    <lineage>
        <taxon>Eukaryota</taxon>
        <taxon>Metazoa</taxon>
        <taxon>Ecdysozoa</taxon>
        <taxon>Arthropoda</taxon>
        <taxon>Crustacea</taxon>
        <taxon>Multicrustacea</taxon>
        <taxon>Malacostraca</taxon>
        <taxon>Eumalacostraca</taxon>
        <taxon>Peracarida</taxon>
        <taxon>Amphipoda</taxon>
        <taxon>Senticaudata</taxon>
        <taxon>Talitrida</taxon>
        <taxon>Talitroidea</taxon>
        <taxon>Hyalellidae</taxon>
        <taxon>Hyalella</taxon>
    </lineage>
</organism>
<evidence type="ECO:0000313" key="2">
    <source>
        <dbReference type="Proteomes" id="UP000694843"/>
    </source>
</evidence>
<reference evidence="3" key="1">
    <citation type="submission" date="2025-08" db="UniProtKB">
        <authorList>
            <consortium name="RefSeq"/>
        </authorList>
    </citation>
    <scope>IDENTIFICATION</scope>
    <source>
        <tissue evidence="3">Whole organism</tissue>
    </source>
</reference>
<dbReference type="AlphaFoldDB" id="A0A8B7NYA6"/>
<evidence type="ECO:0000313" key="3">
    <source>
        <dbReference type="RefSeq" id="XP_018018794.1"/>
    </source>
</evidence>
<keyword evidence="2" id="KW-1185">Reference proteome</keyword>
<accession>A0A8B7NYA6</accession>
<protein>
    <submittedName>
        <fullName evidence="3">Neuroparsin-A</fullName>
    </submittedName>
</protein>
<dbReference type="Pfam" id="PF07327">
    <property type="entry name" value="Neuroparsin"/>
    <property type="match status" value="1"/>
</dbReference>
<dbReference type="Gene3D" id="4.10.40.20">
    <property type="match status" value="1"/>
</dbReference>
<dbReference type="RefSeq" id="XP_018018794.1">
    <property type="nucleotide sequence ID" value="XM_018163305.2"/>
</dbReference>
<proteinExistence type="predicted"/>
<name>A0A8B7NYA6_HYAAZ</name>
<dbReference type="GeneID" id="108675306"/>
<gene>
    <name evidence="3" type="primary">LOC108675306</name>
</gene>
<sequence>MASSTFNIRPTKSTRSILCGLLFATIFLIFLQPANSAPSCSGNSNNGEVSDQTCVNGVVLDWCHQQVCGKGPGEPCGGRWLENGACGENMFCACGVCNGCNRLLQCYSNLKC</sequence>
<dbReference type="KEGG" id="hazt:108675306"/>
<dbReference type="OMA" id="ITERWIC"/>
<dbReference type="Proteomes" id="UP000694843">
    <property type="component" value="Unplaced"/>
</dbReference>
<feature type="signal peptide" evidence="1">
    <location>
        <begin position="1"/>
        <end position="36"/>
    </location>
</feature>
<keyword evidence="1" id="KW-0732">Signal</keyword>
<feature type="chain" id="PRO_5034295274" evidence="1">
    <location>
        <begin position="37"/>
        <end position="112"/>
    </location>
</feature>
<dbReference type="InterPro" id="IPR010850">
    <property type="entry name" value="Neuroparsin"/>
</dbReference>
<evidence type="ECO:0000256" key="1">
    <source>
        <dbReference type="SAM" id="SignalP"/>
    </source>
</evidence>